<keyword evidence="3" id="KW-0786">Thiamine pyrophosphate</keyword>
<proteinExistence type="predicted"/>
<evidence type="ECO:0000256" key="1">
    <source>
        <dbReference type="ARBA" id="ARBA00001964"/>
    </source>
</evidence>
<feature type="domain" description="Transketolase-like pyrimidine-binding" evidence="4">
    <location>
        <begin position="5"/>
        <end position="180"/>
    </location>
</feature>
<dbReference type="Gene3D" id="3.40.50.920">
    <property type="match status" value="1"/>
</dbReference>
<dbReference type="EMBL" id="FRAF01000002">
    <property type="protein sequence ID" value="SHJ62200.1"/>
    <property type="molecule type" value="Genomic_DNA"/>
</dbReference>
<dbReference type="InterPro" id="IPR005475">
    <property type="entry name" value="Transketolase-like_Pyr-bd"/>
</dbReference>
<dbReference type="FunFam" id="3.40.50.970:FF:000001">
    <property type="entry name" value="Pyruvate dehydrogenase E1 beta subunit"/>
    <property type="match status" value="1"/>
</dbReference>
<dbReference type="InterPro" id="IPR033248">
    <property type="entry name" value="Transketolase_C"/>
</dbReference>
<evidence type="ECO:0000259" key="4">
    <source>
        <dbReference type="SMART" id="SM00861"/>
    </source>
</evidence>
<dbReference type="CDD" id="cd07036">
    <property type="entry name" value="TPP_PYR_E1-PDHc-beta_like"/>
    <property type="match status" value="1"/>
</dbReference>
<dbReference type="STRING" id="1830138.SAMN05443507_1027"/>
<accession>A0A1M6KTJ7</accession>
<name>A0A1M6KTJ7_9BACL</name>
<evidence type="ECO:0000256" key="3">
    <source>
        <dbReference type="ARBA" id="ARBA00023052"/>
    </source>
</evidence>
<sequence length="328" mass="35642">MTRMLNMVQAIRDALDVKLAEDNRVLVLGEDVGVNGGVFRATDGLQDKYGPERVIDTPLAESGIIGSSIGLALNGFRPVAEIQFLAFIFPGLEQVFAHAARMRYRTRGRFTAPLVIRAPYGAGIRGPELHSESLESLFAHTPGLRVVAPSNPYDAKGMLISAMEVDDPVIFLEPTRLYRAGTRDVPEGSYRVSLEKAERLTEGRDVSLFAWGAMVPVALRAAEQLEKEQGLSAEVIDLRSLMPLDKETILSSVEKTGRAVIVHEAHQTAGLGAEIAALLADEAVWCLRAPIKRVAGFDVPVPPFSVEDAYLPTTERVLAGLKEVVMAE</sequence>
<keyword evidence="5" id="KW-0670">Pyruvate</keyword>
<reference evidence="6" key="1">
    <citation type="submission" date="2016-11" db="EMBL/GenBank/DDBJ databases">
        <authorList>
            <person name="Varghese N."/>
            <person name="Submissions S."/>
        </authorList>
    </citation>
    <scope>NUCLEOTIDE SEQUENCE [LARGE SCALE GENOMIC DNA]</scope>
    <source>
        <strain evidence="6">USBA-503</strain>
    </source>
</reference>
<dbReference type="GO" id="GO:0016491">
    <property type="term" value="F:oxidoreductase activity"/>
    <property type="evidence" value="ECO:0007669"/>
    <property type="project" value="UniProtKB-KW"/>
</dbReference>
<dbReference type="OrthoDB" id="9771835at2"/>
<dbReference type="InterPro" id="IPR029061">
    <property type="entry name" value="THDP-binding"/>
</dbReference>
<evidence type="ECO:0000256" key="2">
    <source>
        <dbReference type="ARBA" id="ARBA00023002"/>
    </source>
</evidence>
<dbReference type="Gene3D" id="3.40.50.970">
    <property type="match status" value="1"/>
</dbReference>
<dbReference type="SUPFAM" id="SSF52518">
    <property type="entry name" value="Thiamin diphosphate-binding fold (THDP-binding)"/>
    <property type="match status" value="1"/>
</dbReference>
<dbReference type="Pfam" id="PF02779">
    <property type="entry name" value="Transket_pyr"/>
    <property type="match status" value="1"/>
</dbReference>
<evidence type="ECO:0000313" key="5">
    <source>
        <dbReference type="EMBL" id="SHJ62200.1"/>
    </source>
</evidence>
<dbReference type="InterPro" id="IPR009014">
    <property type="entry name" value="Transketo_C/PFOR_II"/>
</dbReference>
<dbReference type="PANTHER" id="PTHR43257">
    <property type="entry name" value="PYRUVATE DEHYDROGENASE E1 COMPONENT BETA SUBUNIT"/>
    <property type="match status" value="1"/>
</dbReference>
<dbReference type="SUPFAM" id="SSF52922">
    <property type="entry name" value="TK C-terminal domain-like"/>
    <property type="match status" value="1"/>
</dbReference>
<dbReference type="FunFam" id="3.40.50.920:FF:000001">
    <property type="entry name" value="Pyruvate dehydrogenase E1 beta subunit"/>
    <property type="match status" value="1"/>
</dbReference>
<dbReference type="PANTHER" id="PTHR43257:SF2">
    <property type="entry name" value="PYRUVATE DEHYDROGENASE E1 COMPONENT SUBUNIT BETA"/>
    <property type="match status" value="1"/>
</dbReference>
<dbReference type="RefSeq" id="WP_072872777.1">
    <property type="nucleotide sequence ID" value="NZ_FRAF01000002.1"/>
</dbReference>
<dbReference type="Pfam" id="PF02780">
    <property type="entry name" value="Transketolase_C"/>
    <property type="match status" value="1"/>
</dbReference>
<dbReference type="SMART" id="SM00861">
    <property type="entry name" value="Transket_pyr"/>
    <property type="match status" value="1"/>
</dbReference>
<comment type="cofactor">
    <cofactor evidence="1">
        <name>thiamine diphosphate</name>
        <dbReference type="ChEBI" id="CHEBI:58937"/>
    </cofactor>
</comment>
<gene>
    <name evidence="5" type="ORF">SAMN05443507_1027</name>
</gene>
<organism evidence="5 6">
    <name type="scientific">Alicyclobacillus tolerans</name>
    <dbReference type="NCBI Taxonomy" id="90970"/>
    <lineage>
        <taxon>Bacteria</taxon>
        <taxon>Bacillati</taxon>
        <taxon>Bacillota</taxon>
        <taxon>Bacilli</taxon>
        <taxon>Bacillales</taxon>
        <taxon>Alicyclobacillaceae</taxon>
        <taxon>Alicyclobacillus</taxon>
    </lineage>
</organism>
<keyword evidence="6" id="KW-1185">Reference proteome</keyword>
<keyword evidence="2" id="KW-0560">Oxidoreductase</keyword>
<protein>
    <submittedName>
        <fullName evidence="5">Pyruvate dehydrogenase E1 component beta subunit</fullName>
    </submittedName>
</protein>
<evidence type="ECO:0000313" key="6">
    <source>
        <dbReference type="Proteomes" id="UP000184016"/>
    </source>
</evidence>
<dbReference type="AlphaFoldDB" id="A0A1M6KTJ7"/>
<dbReference type="Proteomes" id="UP000184016">
    <property type="component" value="Unassembled WGS sequence"/>
</dbReference>